<gene>
    <name evidence="2" type="ORF">GRI89_09880</name>
</gene>
<accession>A0A6I4SXT9</accession>
<proteinExistence type="predicted"/>
<evidence type="ECO:0000313" key="2">
    <source>
        <dbReference type="EMBL" id="MXO59847.1"/>
    </source>
</evidence>
<reference evidence="2 3" key="1">
    <citation type="submission" date="2019-12" db="EMBL/GenBank/DDBJ databases">
        <title>Genomic-based taxomic classification of the family Erythrobacteraceae.</title>
        <authorList>
            <person name="Xu L."/>
        </authorList>
    </citation>
    <scope>NUCLEOTIDE SEQUENCE [LARGE SCALE GENOMIC DNA]</scope>
    <source>
        <strain evidence="2 3">MCCC 1K01500</strain>
    </source>
</reference>
<feature type="transmembrane region" description="Helical" evidence="1">
    <location>
        <begin position="36"/>
        <end position="57"/>
    </location>
</feature>
<dbReference type="RefSeq" id="WP_159794685.1">
    <property type="nucleotide sequence ID" value="NZ_WTYM01000041.1"/>
</dbReference>
<comment type="caution">
    <text evidence="2">The sequence shown here is derived from an EMBL/GenBank/DDBJ whole genome shotgun (WGS) entry which is preliminary data.</text>
</comment>
<dbReference type="OrthoDB" id="119964at2"/>
<feature type="transmembrane region" description="Helical" evidence="1">
    <location>
        <begin position="7"/>
        <end position="24"/>
    </location>
</feature>
<evidence type="ECO:0000313" key="3">
    <source>
        <dbReference type="Proteomes" id="UP000433652"/>
    </source>
</evidence>
<keyword evidence="1" id="KW-0472">Membrane</keyword>
<dbReference type="AlphaFoldDB" id="A0A6I4SXT9"/>
<evidence type="ECO:0000256" key="1">
    <source>
        <dbReference type="SAM" id="Phobius"/>
    </source>
</evidence>
<keyword evidence="1" id="KW-0812">Transmembrane</keyword>
<sequence>MRYAKGNAANSLLYILGLGVAITLDRQMEFKGGTAFLVALLPVLPILWMIYLIGRYFAEEQVDYLRYRAMLASVIGRGFVLAIGSFWGFSKPFGLVVHVPGWLAVPIWALGMGLGQAWINQRDRAGDGE</sequence>
<feature type="transmembrane region" description="Helical" evidence="1">
    <location>
        <begin position="95"/>
        <end position="114"/>
    </location>
</feature>
<keyword evidence="1" id="KW-1133">Transmembrane helix</keyword>
<organism evidence="2 3">
    <name type="scientific">Croceibacterium salegens</name>
    <dbReference type="NCBI Taxonomy" id="1737568"/>
    <lineage>
        <taxon>Bacteria</taxon>
        <taxon>Pseudomonadati</taxon>
        <taxon>Pseudomonadota</taxon>
        <taxon>Alphaproteobacteria</taxon>
        <taxon>Sphingomonadales</taxon>
        <taxon>Erythrobacteraceae</taxon>
        <taxon>Croceibacterium</taxon>
    </lineage>
</organism>
<keyword evidence="3" id="KW-1185">Reference proteome</keyword>
<name>A0A6I4SXT9_9SPHN</name>
<protein>
    <submittedName>
        <fullName evidence="2">Uncharacterized protein</fullName>
    </submittedName>
</protein>
<feature type="transmembrane region" description="Helical" evidence="1">
    <location>
        <begin position="69"/>
        <end position="89"/>
    </location>
</feature>
<dbReference type="EMBL" id="WTYM01000041">
    <property type="protein sequence ID" value="MXO59847.1"/>
    <property type="molecule type" value="Genomic_DNA"/>
</dbReference>
<dbReference type="Proteomes" id="UP000433652">
    <property type="component" value="Unassembled WGS sequence"/>
</dbReference>